<dbReference type="Gene3D" id="3.40.630.30">
    <property type="match status" value="1"/>
</dbReference>
<evidence type="ECO:0000313" key="2">
    <source>
        <dbReference type="EMBL" id="OZM57522.1"/>
    </source>
</evidence>
<dbReference type="GO" id="GO:0016747">
    <property type="term" value="F:acyltransferase activity, transferring groups other than amino-acyl groups"/>
    <property type="evidence" value="ECO:0007669"/>
    <property type="project" value="InterPro"/>
</dbReference>
<dbReference type="AlphaFoldDB" id="A0A263BVE0"/>
<protein>
    <recommendedName>
        <fullName evidence="1">N-acetyltransferase domain-containing protein</fullName>
    </recommendedName>
</protein>
<dbReference type="InterPro" id="IPR016181">
    <property type="entry name" value="Acyl_CoA_acyltransferase"/>
</dbReference>
<dbReference type="SUPFAM" id="SSF55729">
    <property type="entry name" value="Acyl-CoA N-acyltransferases (Nat)"/>
    <property type="match status" value="1"/>
</dbReference>
<feature type="domain" description="N-acetyltransferase" evidence="1">
    <location>
        <begin position="1"/>
        <end position="147"/>
    </location>
</feature>
<comment type="caution">
    <text evidence="2">The sequence shown here is derived from an EMBL/GenBank/DDBJ whole genome shotgun (WGS) entry which is preliminary data.</text>
</comment>
<dbReference type="Proteomes" id="UP000217083">
    <property type="component" value="Unassembled WGS sequence"/>
</dbReference>
<keyword evidence="3" id="KW-1185">Reference proteome</keyword>
<proteinExistence type="predicted"/>
<accession>A0A263BVE0</accession>
<evidence type="ECO:0000259" key="1">
    <source>
        <dbReference type="PROSITE" id="PS51186"/>
    </source>
</evidence>
<dbReference type="Pfam" id="PF13302">
    <property type="entry name" value="Acetyltransf_3"/>
    <property type="match status" value="1"/>
</dbReference>
<organism evidence="2 3">
    <name type="scientific">Lottiidibacillus patelloidae</name>
    <dbReference type="NCBI Taxonomy" id="2670334"/>
    <lineage>
        <taxon>Bacteria</taxon>
        <taxon>Bacillati</taxon>
        <taxon>Bacillota</taxon>
        <taxon>Bacilli</taxon>
        <taxon>Bacillales</taxon>
        <taxon>Bacillaceae</taxon>
        <taxon>Lottiidibacillus</taxon>
    </lineage>
</organism>
<evidence type="ECO:0000313" key="3">
    <source>
        <dbReference type="Proteomes" id="UP000217083"/>
    </source>
</evidence>
<reference evidence="3" key="1">
    <citation type="submission" date="2017-08" db="EMBL/GenBank/DDBJ databases">
        <authorList>
            <person name="Huang Z."/>
        </authorList>
    </citation>
    <scope>NUCLEOTIDE SEQUENCE [LARGE SCALE GENOMIC DNA]</scope>
    <source>
        <strain evidence="3">SA5d-4</strain>
    </source>
</reference>
<dbReference type="PROSITE" id="PS51186">
    <property type="entry name" value="GNAT"/>
    <property type="match status" value="1"/>
</dbReference>
<reference evidence="2 3" key="2">
    <citation type="submission" date="2017-09" db="EMBL/GenBank/DDBJ databases">
        <title>Bacillus patelloidae sp. nov., isolated from the intestinal tract of a marine limpet.</title>
        <authorList>
            <person name="Liu R."/>
            <person name="Dong C."/>
            <person name="Shao Z."/>
        </authorList>
    </citation>
    <scope>NUCLEOTIDE SEQUENCE [LARGE SCALE GENOMIC DNA]</scope>
    <source>
        <strain evidence="2 3">SA5d-4</strain>
    </source>
</reference>
<name>A0A263BVE0_9BACI</name>
<gene>
    <name evidence="2" type="ORF">CIB95_08400</name>
</gene>
<sequence length="147" mass="16762">MSQSDAEEIASWKYEGPYSFYNAENDLEDLEELLSEKARGSNYYSVKDSNQNLIGFFSFLFHKNEAVIGLGLAPHLTGQGIGLDFVNRGINYIENNFSNINKVNLSVAAFNERAIKVYKKAKFKTVSTYMQRTNGSEYPFIKMERTL</sequence>
<dbReference type="InterPro" id="IPR000182">
    <property type="entry name" value="GNAT_dom"/>
</dbReference>
<dbReference type="EMBL" id="NPIA01000003">
    <property type="protein sequence ID" value="OZM57522.1"/>
    <property type="molecule type" value="Genomic_DNA"/>
</dbReference>